<dbReference type="SUPFAM" id="SSF51735">
    <property type="entry name" value="NAD(P)-binding Rossmann-fold domains"/>
    <property type="match status" value="1"/>
</dbReference>
<dbReference type="PRINTS" id="PR00080">
    <property type="entry name" value="SDRFAMILY"/>
</dbReference>
<feature type="domain" description="Ketoreductase" evidence="2">
    <location>
        <begin position="5"/>
        <end position="201"/>
    </location>
</feature>
<reference evidence="3" key="2">
    <citation type="submission" date="2020-09" db="EMBL/GenBank/DDBJ databases">
        <authorList>
            <person name="Sun Q."/>
            <person name="Kim S."/>
        </authorList>
    </citation>
    <scope>NUCLEOTIDE SEQUENCE</scope>
    <source>
        <strain evidence="3">KCTC 42650</strain>
    </source>
</reference>
<dbReference type="Pfam" id="PF00106">
    <property type="entry name" value="adh_short"/>
    <property type="match status" value="1"/>
</dbReference>
<proteinExistence type="inferred from homology"/>
<dbReference type="InterPro" id="IPR051687">
    <property type="entry name" value="Peroxisomal_Beta-Oxidation"/>
</dbReference>
<accession>A0A8J3H0S4</accession>
<comment type="similarity">
    <text evidence="1">Belongs to the short-chain dehydrogenases/reductases (SDR) family.</text>
</comment>
<sequence length="301" mass="32076">MLKDKVIIVTGAGGGIGRALALECARAGAAVVANDIGVSLSGEADDLGAAEKVVQEIIAAGGQAVAATQSVSDPGEAQAIVGTAIDRFGRIDGVINNAGILRDGFFHKMSHENFDSVLKVHLYGSFNISRAAAMHFKDQGSGAFVHMTSTSALIGNFGQANYMAAKMGIVALSKSIALDMERFGVKSNCIAPFAWSRMTSSLPTDTPEQIARVEKFKQMVPEKIAPLAISLLSGDERAPSGQIFCVRNNEIMLMSQPRPLRSVQRGEGWTPETVLDHALPSMAAQFYPLERSEHVFTWDPV</sequence>
<evidence type="ECO:0000313" key="4">
    <source>
        <dbReference type="Proteomes" id="UP000626220"/>
    </source>
</evidence>
<gene>
    <name evidence="3" type="ORF">GCM10017056_36580</name>
</gene>
<comment type="caution">
    <text evidence="3">The sequence shown here is derived from an EMBL/GenBank/DDBJ whole genome shotgun (WGS) entry which is preliminary data.</text>
</comment>
<dbReference type="PANTHER" id="PTHR45024:SF3">
    <property type="entry name" value="BLL2957 PROTEIN"/>
    <property type="match status" value="1"/>
</dbReference>
<dbReference type="AlphaFoldDB" id="A0A8J3H0S4"/>
<dbReference type="Gene3D" id="3.40.50.720">
    <property type="entry name" value="NAD(P)-binding Rossmann-like Domain"/>
    <property type="match status" value="1"/>
</dbReference>
<dbReference type="PRINTS" id="PR00081">
    <property type="entry name" value="GDHRDH"/>
</dbReference>
<dbReference type="Proteomes" id="UP000626220">
    <property type="component" value="Unassembled WGS sequence"/>
</dbReference>
<dbReference type="PANTHER" id="PTHR45024">
    <property type="entry name" value="DEHYDROGENASES, SHORT CHAIN"/>
    <property type="match status" value="1"/>
</dbReference>
<keyword evidence="4" id="KW-1185">Reference proteome</keyword>
<dbReference type="InterPro" id="IPR002347">
    <property type="entry name" value="SDR_fam"/>
</dbReference>
<protein>
    <submittedName>
        <fullName evidence="3">3-hydroxyacyl-CoA dehydrogenase</fullName>
    </submittedName>
</protein>
<dbReference type="InterPro" id="IPR057326">
    <property type="entry name" value="KR_dom"/>
</dbReference>
<dbReference type="InterPro" id="IPR036291">
    <property type="entry name" value="NAD(P)-bd_dom_sf"/>
</dbReference>
<organism evidence="3 4">
    <name type="scientific">Seohaeicola zhoushanensis</name>
    <dbReference type="NCBI Taxonomy" id="1569283"/>
    <lineage>
        <taxon>Bacteria</taxon>
        <taxon>Pseudomonadati</taxon>
        <taxon>Pseudomonadota</taxon>
        <taxon>Alphaproteobacteria</taxon>
        <taxon>Rhodobacterales</taxon>
        <taxon>Roseobacteraceae</taxon>
        <taxon>Seohaeicola</taxon>
    </lineage>
</organism>
<dbReference type="RefSeq" id="WP_229864260.1">
    <property type="nucleotide sequence ID" value="NZ_BNCJ01000013.1"/>
</dbReference>
<evidence type="ECO:0000313" key="3">
    <source>
        <dbReference type="EMBL" id="GHF61923.1"/>
    </source>
</evidence>
<name>A0A8J3H0S4_9RHOB</name>
<dbReference type="EMBL" id="BNCJ01000013">
    <property type="protein sequence ID" value="GHF61923.1"/>
    <property type="molecule type" value="Genomic_DNA"/>
</dbReference>
<evidence type="ECO:0000259" key="2">
    <source>
        <dbReference type="SMART" id="SM00822"/>
    </source>
</evidence>
<dbReference type="SMART" id="SM00822">
    <property type="entry name" value="PKS_KR"/>
    <property type="match status" value="1"/>
</dbReference>
<reference evidence="3" key="1">
    <citation type="journal article" date="2014" name="Int. J. Syst. Evol. Microbiol.">
        <title>Complete genome sequence of Corynebacterium casei LMG S-19264T (=DSM 44701T), isolated from a smear-ripened cheese.</title>
        <authorList>
            <consortium name="US DOE Joint Genome Institute (JGI-PGF)"/>
            <person name="Walter F."/>
            <person name="Albersmeier A."/>
            <person name="Kalinowski J."/>
            <person name="Ruckert C."/>
        </authorList>
    </citation>
    <scope>NUCLEOTIDE SEQUENCE</scope>
    <source>
        <strain evidence="3">KCTC 42650</strain>
    </source>
</reference>
<evidence type="ECO:0000256" key="1">
    <source>
        <dbReference type="RuleBase" id="RU000363"/>
    </source>
</evidence>